<sequence>MKTGEAAPSAMLPSTSRTEQKKKMSSRQGVGLAPSSPADTARLLDPNSLVPSSSSDVDLDYETSNLSSSNEEDCMLESSSAPHDVMPKDIKLAAPKPASQQVKPL</sequence>
<reference evidence="2 3" key="1">
    <citation type="submission" date="2024-11" db="EMBL/GenBank/DDBJ databases">
        <title>Chromosome-level genome assembly of Eucalyptus globulus Labill. provides insights into its genome evolution.</title>
        <authorList>
            <person name="Li X."/>
        </authorList>
    </citation>
    <scope>NUCLEOTIDE SEQUENCE [LARGE SCALE GENOMIC DNA]</scope>
    <source>
        <strain evidence="2">CL2024</strain>
        <tissue evidence="2">Fresh tender leaves</tissue>
    </source>
</reference>
<gene>
    <name evidence="2" type="ORF">ACJRO7_008588</name>
</gene>
<dbReference type="Proteomes" id="UP001634007">
    <property type="component" value="Unassembled WGS sequence"/>
</dbReference>
<accession>A0ABD3IRW3</accession>
<comment type="caution">
    <text evidence="2">The sequence shown here is derived from an EMBL/GenBank/DDBJ whole genome shotgun (WGS) entry which is preliminary data.</text>
</comment>
<proteinExistence type="predicted"/>
<dbReference type="EMBL" id="JBJKBG010000011">
    <property type="protein sequence ID" value="KAL3717031.1"/>
    <property type="molecule type" value="Genomic_DNA"/>
</dbReference>
<protein>
    <submittedName>
        <fullName evidence="2">Uncharacterized protein</fullName>
    </submittedName>
</protein>
<feature type="region of interest" description="Disordered" evidence="1">
    <location>
        <begin position="1"/>
        <end position="105"/>
    </location>
</feature>
<evidence type="ECO:0000256" key="1">
    <source>
        <dbReference type="SAM" id="MobiDB-lite"/>
    </source>
</evidence>
<evidence type="ECO:0000313" key="2">
    <source>
        <dbReference type="EMBL" id="KAL3717031.1"/>
    </source>
</evidence>
<name>A0ABD3IRW3_EUCGL</name>
<dbReference type="AlphaFoldDB" id="A0ABD3IRW3"/>
<keyword evidence="3" id="KW-1185">Reference proteome</keyword>
<organism evidence="2 3">
    <name type="scientific">Eucalyptus globulus</name>
    <name type="common">Tasmanian blue gum</name>
    <dbReference type="NCBI Taxonomy" id="34317"/>
    <lineage>
        <taxon>Eukaryota</taxon>
        <taxon>Viridiplantae</taxon>
        <taxon>Streptophyta</taxon>
        <taxon>Embryophyta</taxon>
        <taxon>Tracheophyta</taxon>
        <taxon>Spermatophyta</taxon>
        <taxon>Magnoliopsida</taxon>
        <taxon>eudicotyledons</taxon>
        <taxon>Gunneridae</taxon>
        <taxon>Pentapetalae</taxon>
        <taxon>rosids</taxon>
        <taxon>malvids</taxon>
        <taxon>Myrtales</taxon>
        <taxon>Myrtaceae</taxon>
        <taxon>Myrtoideae</taxon>
        <taxon>Eucalypteae</taxon>
        <taxon>Eucalyptus</taxon>
    </lineage>
</organism>
<feature type="compositionally biased region" description="Low complexity" evidence="1">
    <location>
        <begin position="43"/>
        <end position="56"/>
    </location>
</feature>
<evidence type="ECO:0000313" key="3">
    <source>
        <dbReference type="Proteomes" id="UP001634007"/>
    </source>
</evidence>